<dbReference type="PANTHER" id="PTHR10745">
    <property type="entry name" value="GLYCYL-TRNA SYNTHETASE/DNA POLYMERASE SUBUNIT GAMMA-2"/>
    <property type="match status" value="1"/>
</dbReference>
<dbReference type="InterPro" id="IPR027031">
    <property type="entry name" value="Gly-tRNA_synthase/POLG2"/>
</dbReference>
<accession>A0A7G2ENR1</accession>
<dbReference type="SUPFAM" id="SSF55681">
    <property type="entry name" value="Class II aaRS and biotin synthetases"/>
    <property type="match status" value="1"/>
</dbReference>
<proteinExistence type="predicted"/>
<dbReference type="InterPro" id="IPR036621">
    <property type="entry name" value="Anticodon-bd_dom_sf"/>
</dbReference>
<dbReference type="InterPro" id="IPR045864">
    <property type="entry name" value="aa-tRNA-synth_II/BPL/LPL"/>
</dbReference>
<dbReference type="Proteomes" id="UP000516314">
    <property type="component" value="Chromosome 3"/>
</dbReference>
<protein>
    <submittedName>
        <fullName evidence="1">(thale cress) hypothetical protein</fullName>
    </submittedName>
</protein>
<name>A0A7G2ENR1_ARATH</name>
<dbReference type="PANTHER" id="PTHR10745:SF0">
    <property type="entry name" value="GLYCINE--TRNA LIGASE"/>
    <property type="match status" value="1"/>
</dbReference>
<dbReference type="AlphaFoldDB" id="A0A7G2ENR1"/>
<evidence type="ECO:0000313" key="1">
    <source>
        <dbReference type="EMBL" id="CAD5324864.1"/>
    </source>
</evidence>
<dbReference type="Gene3D" id="3.40.50.800">
    <property type="entry name" value="Anticodon-binding domain"/>
    <property type="match status" value="1"/>
</dbReference>
<gene>
    <name evidence="1" type="ORF">AT9943_LOCUS12743</name>
</gene>
<sequence>MAWILEKSSSVEAQGNLFGALKASRAVKSEIDAAIDYGSPGCAVESNVLSFWASSNISFLRRMKLPFAAAQIGQAVRNEFVNSHASKIGIPDVSKGTVNKETLCYFIGRVYLFLVRLGTDNERLRFRQHFANEMAHYAADCLDAEFESSYGWIECVGLADRSAFDLHAHSEKSGVALVAEEKFAEPKEVEAMNEQEATLESNGEVEYYVSPIKCTVFTLVQNQQFEEAAKFISKELASVGISRKIDITGKM</sequence>
<evidence type="ECO:0000313" key="2">
    <source>
        <dbReference type="Proteomes" id="UP000516314"/>
    </source>
</evidence>
<reference evidence="1 2" key="1">
    <citation type="submission" date="2020-09" db="EMBL/GenBank/DDBJ databases">
        <authorList>
            <person name="Ashkenazy H."/>
        </authorList>
    </citation>
    <scope>NUCLEOTIDE SEQUENCE [LARGE SCALE GENOMIC DNA]</scope>
    <source>
        <strain evidence="2">cv. Cdm-0</strain>
    </source>
</reference>
<dbReference type="EMBL" id="LR881468">
    <property type="protein sequence ID" value="CAD5324864.1"/>
    <property type="molecule type" value="Genomic_DNA"/>
</dbReference>
<dbReference type="Gene3D" id="3.30.930.10">
    <property type="entry name" value="Bira Bifunctional Protein, Domain 2"/>
    <property type="match status" value="1"/>
</dbReference>
<organism evidence="1 2">
    <name type="scientific">Arabidopsis thaliana</name>
    <name type="common">Mouse-ear cress</name>
    <dbReference type="NCBI Taxonomy" id="3702"/>
    <lineage>
        <taxon>Eukaryota</taxon>
        <taxon>Viridiplantae</taxon>
        <taxon>Streptophyta</taxon>
        <taxon>Embryophyta</taxon>
        <taxon>Tracheophyta</taxon>
        <taxon>Spermatophyta</taxon>
        <taxon>Magnoliopsida</taxon>
        <taxon>eudicotyledons</taxon>
        <taxon>Gunneridae</taxon>
        <taxon>Pentapetalae</taxon>
        <taxon>rosids</taxon>
        <taxon>malvids</taxon>
        <taxon>Brassicales</taxon>
        <taxon>Brassicaceae</taxon>
        <taxon>Camelineae</taxon>
        <taxon>Arabidopsis</taxon>
    </lineage>
</organism>